<organism evidence="3 4">
    <name type="scientific">Halobacteriovorax marinus</name>
    <dbReference type="NCBI Taxonomy" id="97084"/>
    <lineage>
        <taxon>Bacteria</taxon>
        <taxon>Pseudomonadati</taxon>
        <taxon>Bdellovibrionota</taxon>
        <taxon>Bacteriovoracia</taxon>
        <taxon>Bacteriovoracales</taxon>
        <taxon>Halobacteriovoraceae</taxon>
        <taxon>Halobacteriovorax</taxon>
    </lineage>
</organism>
<keyword evidence="2" id="KW-1133">Transmembrane helix</keyword>
<feature type="region of interest" description="Disordered" evidence="1">
    <location>
        <begin position="41"/>
        <end position="63"/>
    </location>
</feature>
<dbReference type="EMBL" id="MAAO01000011">
    <property type="protein sequence ID" value="OUR94153.1"/>
    <property type="molecule type" value="Genomic_DNA"/>
</dbReference>
<keyword evidence="2" id="KW-0472">Membrane</keyword>
<keyword evidence="2" id="KW-0812">Transmembrane</keyword>
<gene>
    <name evidence="3" type="ORF">A9Q84_17745</name>
</gene>
<name>A0A1Y5F3R9_9BACT</name>
<feature type="compositionally biased region" description="Basic and acidic residues" evidence="1">
    <location>
        <begin position="45"/>
        <end position="63"/>
    </location>
</feature>
<reference evidence="4" key="1">
    <citation type="journal article" date="2017" name="Proc. Natl. Acad. Sci. U.S.A.">
        <title>Simulation of Deepwater Horizon oil plume reveals substrate specialization within a complex community of hydrocarbon-degraders.</title>
        <authorList>
            <person name="Hu P."/>
            <person name="Dubinsky E.A."/>
            <person name="Probst A.J."/>
            <person name="Wang J."/>
            <person name="Sieber C.M.K."/>
            <person name="Tom L.M."/>
            <person name="Gardinali P."/>
            <person name="Banfield J.F."/>
            <person name="Atlas R.M."/>
            <person name="Andersen G.L."/>
        </authorList>
    </citation>
    <scope>NUCLEOTIDE SEQUENCE [LARGE SCALE GENOMIC DNA]</scope>
</reference>
<dbReference type="AlphaFoldDB" id="A0A1Y5F3R9"/>
<evidence type="ECO:0000256" key="1">
    <source>
        <dbReference type="SAM" id="MobiDB-lite"/>
    </source>
</evidence>
<proteinExistence type="predicted"/>
<comment type="caution">
    <text evidence="3">The sequence shown here is derived from an EMBL/GenBank/DDBJ whole genome shotgun (WGS) entry which is preliminary data.</text>
</comment>
<protein>
    <submittedName>
        <fullName evidence="3">Uncharacterized protein</fullName>
    </submittedName>
</protein>
<evidence type="ECO:0000313" key="3">
    <source>
        <dbReference type="EMBL" id="OUR94153.1"/>
    </source>
</evidence>
<sequence length="63" mass="7111">MCYNVKKGVAMTDELFEIIITISWLTIPIVFMIGLIKQSNTEQSVHPEDFSSKIEPSDHDKAA</sequence>
<feature type="transmembrane region" description="Helical" evidence="2">
    <location>
        <begin position="15"/>
        <end position="36"/>
    </location>
</feature>
<evidence type="ECO:0000313" key="4">
    <source>
        <dbReference type="Proteomes" id="UP000196531"/>
    </source>
</evidence>
<evidence type="ECO:0000256" key="2">
    <source>
        <dbReference type="SAM" id="Phobius"/>
    </source>
</evidence>
<accession>A0A1Y5F3R9</accession>
<dbReference type="Proteomes" id="UP000196531">
    <property type="component" value="Unassembled WGS sequence"/>
</dbReference>